<organism evidence="3 4">
    <name type="scientific">Trypanosoma theileri</name>
    <dbReference type="NCBI Taxonomy" id="67003"/>
    <lineage>
        <taxon>Eukaryota</taxon>
        <taxon>Discoba</taxon>
        <taxon>Euglenozoa</taxon>
        <taxon>Kinetoplastea</taxon>
        <taxon>Metakinetoplastina</taxon>
        <taxon>Trypanosomatida</taxon>
        <taxon>Trypanosomatidae</taxon>
        <taxon>Trypanosoma</taxon>
    </lineage>
</organism>
<dbReference type="RefSeq" id="XP_028886215.1">
    <property type="nucleotide sequence ID" value="XM_029022557.1"/>
</dbReference>
<dbReference type="AlphaFoldDB" id="A0A1X0P6G1"/>
<name>A0A1X0P6G1_9TRYP</name>
<feature type="compositionally biased region" description="Basic and acidic residues" evidence="1">
    <location>
        <begin position="198"/>
        <end position="207"/>
    </location>
</feature>
<keyword evidence="4" id="KW-1185">Reference proteome</keyword>
<dbReference type="GeneID" id="39982337"/>
<keyword evidence="2" id="KW-0812">Transmembrane</keyword>
<feature type="transmembrane region" description="Helical" evidence="2">
    <location>
        <begin position="12"/>
        <end position="38"/>
    </location>
</feature>
<comment type="caution">
    <text evidence="3">The sequence shown here is derived from an EMBL/GenBank/DDBJ whole genome shotgun (WGS) entry which is preliminary data.</text>
</comment>
<evidence type="ECO:0000256" key="2">
    <source>
        <dbReference type="SAM" id="Phobius"/>
    </source>
</evidence>
<dbReference type="EMBL" id="NBCO01000004">
    <property type="protein sequence ID" value="ORC92149.1"/>
    <property type="molecule type" value="Genomic_DNA"/>
</dbReference>
<accession>A0A1X0P6G1</accession>
<feature type="compositionally biased region" description="Polar residues" evidence="1">
    <location>
        <begin position="211"/>
        <end position="225"/>
    </location>
</feature>
<reference evidence="3 4" key="1">
    <citation type="submission" date="2017-03" db="EMBL/GenBank/DDBJ databases">
        <title>An alternative strategy for trypanosome survival in the mammalian bloodstream revealed through genome and transcriptome analysis of the ubiquitous bovine parasite Trypanosoma (Megatrypanum) theileri.</title>
        <authorList>
            <person name="Kelly S."/>
            <person name="Ivens A."/>
            <person name="Mott A."/>
            <person name="O'Neill E."/>
            <person name="Emms D."/>
            <person name="Macleod O."/>
            <person name="Voorheis P."/>
            <person name="Matthews J."/>
            <person name="Matthews K."/>
            <person name="Carrington M."/>
        </authorList>
    </citation>
    <scope>NUCLEOTIDE SEQUENCE [LARGE SCALE GENOMIC DNA]</scope>
    <source>
        <strain evidence="3">Edinburgh</strain>
    </source>
</reference>
<dbReference type="VEuPathDB" id="TriTrypDB:TM35_000043630"/>
<gene>
    <name evidence="3" type="ORF">TM35_000043630</name>
</gene>
<evidence type="ECO:0000256" key="1">
    <source>
        <dbReference type="SAM" id="MobiDB-lite"/>
    </source>
</evidence>
<sequence>MYRSRGELRSYALRVFALYSTNGVLSVPLFKLAWYVLWGKQPDVSVMQLLDDTGVNENPVLSVMDENNTAAAERISSVDEGVSSGEAHVSYTEISPHTSLSSAERRRRIQEEEFLRLVVAYYDTMGIEAAVFTTTERTPNNIEEMSAGTPRGVIRAARWAHFEALAGPKGYVTLEDILATEHVDWLRRPLCKAEREGSWEREKRGTEETCENSPWNIGDHATSTESDNNGRMALLSHAFAIADGDHDGRIVFSDMECHLSG</sequence>
<feature type="region of interest" description="Disordered" evidence="1">
    <location>
        <begin position="198"/>
        <end position="225"/>
    </location>
</feature>
<protein>
    <submittedName>
        <fullName evidence="3">Uncharacterized protein</fullName>
    </submittedName>
</protein>
<keyword evidence="2" id="KW-1133">Transmembrane helix</keyword>
<evidence type="ECO:0000313" key="4">
    <source>
        <dbReference type="Proteomes" id="UP000192257"/>
    </source>
</evidence>
<dbReference type="OrthoDB" id="272262at2759"/>
<keyword evidence="2" id="KW-0472">Membrane</keyword>
<proteinExistence type="predicted"/>
<dbReference type="Proteomes" id="UP000192257">
    <property type="component" value="Unassembled WGS sequence"/>
</dbReference>
<evidence type="ECO:0000313" key="3">
    <source>
        <dbReference type="EMBL" id="ORC92149.1"/>
    </source>
</evidence>